<dbReference type="GO" id="GO:1990904">
    <property type="term" value="C:ribonucleoprotein complex"/>
    <property type="evidence" value="ECO:0007669"/>
    <property type="project" value="UniProtKB-KW"/>
</dbReference>
<dbReference type="FunFam" id="3.30.70.600:FF:000003">
    <property type="entry name" value="30S ribosomal protein S10"/>
    <property type="match status" value="1"/>
</dbReference>
<evidence type="ECO:0000256" key="7">
    <source>
        <dbReference type="ARBA" id="ARBA00042916"/>
    </source>
</evidence>
<dbReference type="PANTHER" id="PTHR21686:SF12">
    <property type="entry name" value="DEOXYNUCLEOTIDYLTRANSFERASE TERMINAL-INTERACTING PROTEIN 2"/>
    <property type="match status" value="1"/>
</dbReference>
<comment type="subcellular location">
    <subcellularLocation>
        <location evidence="1">Nucleus</location>
        <location evidence="1">Nucleolus</location>
    </subcellularLocation>
</comment>
<evidence type="ECO:0000256" key="3">
    <source>
        <dbReference type="ARBA" id="ARBA00022980"/>
    </source>
</evidence>
<evidence type="ECO:0000313" key="11">
    <source>
        <dbReference type="EMBL" id="KAK1484054.1"/>
    </source>
</evidence>
<name>A0AAI9VDA6_9PEZI</name>
<organism evidence="11 12">
    <name type="scientific">Colletotrichum cuscutae</name>
    <dbReference type="NCBI Taxonomy" id="1209917"/>
    <lineage>
        <taxon>Eukaryota</taxon>
        <taxon>Fungi</taxon>
        <taxon>Dikarya</taxon>
        <taxon>Ascomycota</taxon>
        <taxon>Pezizomycotina</taxon>
        <taxon>Sordariomycetes</taxon>
        <taxon>Hypocreomycetidae</taxon>
        <taxon>Glomerellales</taxon>
        <taxon>Glomerellaceae</taxon>
        <taxon>Colletotrichum</taxon>
        <taxon>Colletotrichum acutatum species complex</taxon>
    </lineage>
</organism>
<feature type="domain" description="Small ribosomal subunit protein uS10" evidence="10">
    <location>
        <begin position="302"/>
        <end position="399"/>
    </location>
</feature>
<dbReference type="GO" id="GO:0005730">
    <property type="term" value="C:nucleolus"/>
    <property type="evidence" value="ECO:0007669"/>
    <property type="project" value="UniProtKB-SubCell"/>
</dbReference>
<evidence type="ECO:0000313" key="12">
    <source>
        <dbReference type="Proteomes" id="UP001239213"/>
    </source>
</evidence>
<evidence type="ECO:0000256" key="2">
    <source>
        <dbReference type="ARBA" id="ARBA00007102"/>
    </source>
</evidence>
<evidence type="ECO:0000256" key="9">
    <source>
        <dbReference type="SAM" id="MobiDB-lite"/>
    </source>
</evidence>
<evidence type="ECO:0000256" key="6">
    <source>
        <dbReference type="ARBA" id="ARBA00035261"/>
    </source>
</evidence>
<dbReference type="InterPro" id="IPR036838">
    <property type="entry name" value="Ribosomal_uS10_dom_sf"/>
</dbReference>
<keyword evidence="4" id="KW-0539">Nucleus</keyword>
<dbReference type="HAMAP" id="MF_00508">
    <property type="entry name" value="Ribosomal_uS10"/>
    <property type="match status" value="1"/>
</dbReference>
<dbReference type="Pfam" id="PF00338">
    <property type="entry name" value="Ribosomal_S10"/>
    <property type="match status" value="1"/>
</dbReference>
<dbReference type="Pfam" id="PF08698">
    <property type="entry name" value="Fcf2"/>
    <property type="match status" value="1"/>
</dbReference>
<feature type="region of interest" description="Disordered" evidence="9">
    <location>
        <begin position="41"/>
        <end position="88"/>
    </location>
</feature>
<evidence type="ECO:0000256" key="4">
    <source>
        <dbReference type="ARBA" id="ARBA00023242"/>
    </source>
</evidence>
<dbReference type="EMBL" id="MPDP01000080">
    <property type="protein sequence ID" value="KAK1484054.1"/>
    <property type="molecule type" value="Genomic_DNA"/>
</dbReference>
<dbReference type="GO" id="GO:0005840">
    <property type="term" value="C:ribosome"/>
    <property type="evidence" value="ECO:0007669"/>
    <property type="project" value="UniProtKB-KW"/>
</dbReference>
<dbReference type="InterPro" id="IPR014810">
    <property type="entry name" value="Fcf2_C"/>
</dbReference>
<dbReference type="PANTHER" id="PTHR21686">
    <property type="entry name" value="DEOXYNUCLEOTIDYLTRANSFERASE TERMINAL-INTERACTING PROTEIN 2"/>
    <property type="match status" value="1"/>
</dbReference>
<keyword evidence="12" id="KW-1185">Reference proteome</keyword>
<dbReference type="AlphaFoldDB" id="A0AAI9VDA6"/>
<gene>
    <name evidence="11" type="ORF">CCUS01_15564</name>
</gene>
<feature type="region of interest" description="Disordered" evidence="9">
    <location>
        <begin position="237"/>
        <end position="259"/>
    </location>
</feature>
<accession>A0AAI9VDA6</accession>
<dbReference type="SUPFAM" id="SSF54999">
    <property type="entry name" value="Ribosomal protein S10"/>
    <property type="match status" value="1"/>
</dbReference>
<comment type="caution">
    <text evidence="11">The sequence shown here is derived from an EMBL/GenBank/DDBJ whole genome shotgun (WGS) entry which is preliminary data.</text>
</comment>
<evidence type="ECO:0000259" key="10">
    <source>
        <dbReference type="SMART" id="SM01403"/>
    </source>
</evidence>
<sequence length="484" mass="55471">MPELCDGRLDELLKEAASRLATKQPPRPKDCTLIAMKAAPANPTLDSKVQAKAQDPKSVMLRDPRPAEKKTGKDNAGPGWFGIHKTDPNDPELKRDLQILHMRGTAIDSKRHYKKESLKAKVPRYAHVGRIVEGPTEFYSARLTRKERTQTLVDELLSAEKASGKFRSKYEAIQTKKASGKKAFYKKFYRQDPYSTLSAWQQHRIAQVSRYICREDARFDTVEANRPLPGAVTFTETPQASVMQPSKAPEPTRNSQAISESDPVQHFFGKTKENEPRYPRCVQALYLQPLRREAEYGIPSCDLQLRSYSLRNLEFFSDFALRAAYYLKLPAFGPVPLPRITERWTVPRSSFIFKKSQENFERITMRRLVQIRDGNPETVQLWLAFLQKHAYYGIGMKANVWDFGKLGVGKAMDAIDPETTEAIDSRWNHLGQNRELDTVEKVEEFLATVRFDKDSGKRSEGERRFLQTQWKKDEAAKRKAALNV</sequence>
<proteinExistence type="inferred from homology"/>
<dbReference type="GO" id="GO:0006412">
    <property type="term" value="P:translation"/>
    <property type="evidence" value="ECO:0007669"/>
    <property type="project" value="InterPro"/>
</dbReference>
<protein>
    <recommendedName>
        <fullName evidence="6">Small ribosomal subunit protein uS10m</fullName>
    </recommendedName>
    <alternativeName>
        <fullName evidence="7">37S ribosomal protein S10, mitochondrial</fullName>
    </alternativeName>
    <alternativeName>
        <fullName evidence="8">Mitochondrial ribosomal small subunit protein 10</fullName>
    </alternativeName>
</protein>
<dbReference type="Gene3D" id="3.30.70.600">
    <property type="entry name" value="Ribosomal protein S10 domain"/>
    <property type="match status" value="1"/>
</dbReference>
<keyword evidence="5" id="KW-0687">Ribonucleoprotein</keyword>
<dbReference type="InterPro" id="IPR001848">
    <property type="entry name" value="Ribosomal_uS10"/>
</dbReference>
<dbReference type="InterPro" id="IPR039883">
    <property type="entry name" value="Fcf2/DNTTIP2"/>
</dbReference>
<dbReference type="GO" id="GO:0006396">
    <property type="term" value="P:RNA processing"/>
    <property type="evidence" value="ECO:0007669"/>
    <property type="project" value="TreeGrafter"/>
</dbReference>
<feature type="compositionally biased region" description="Basic and acidic residues" evidence="9">
    <location>
        <begin position="60"/>
        <end position="73"/>
    </location>
</feature>
<evidence type="ECO:0000256" key="8">
    <source>
        <dbReference type="ARBA" id="ARBA00078476"/>
    </source>
</evidence>
<dbReference type="GO" id="GO:0003735">
    <property type="term" value="F:structural constituent of ribosome"/>
    <property type="evidence" value="ECO:0007669"/>
    <property type="project" value="InterPro"/>
</dbReference>
<evidence type="ECO:0000256" key="5">
    <source>
        <dbReference type="ARBA" id="ARBA00023274"/>
    </source>
</evidence>
<dbReference type="Proteomes" id="UP001239213">
    <property type="component" value="Unassembled WGS sequence"/>
</dbReference>
<evidence type="ECO:0000256" key="1">
    <source>
        <dbReference type="ARBA" id="ARBA00004604"/>
    </source>
</evidence>
<dbReference type="InterPro" id="IPR027486">
    <property type="entry name" value="Ribosomal_uS10_dom"/>
</dbReference>
<reference evidence="11" key="1">
    <citation type="submission" date="2016-11" db="EMBL/GenBank/DDBJ databases">
        <title>The genome sequence of Colletotrichum cuscutae.</title>
        <authorList>
            <person name="Baroncelli R."/>
        </authorList>
    </citation>
    <scope>NUCLEOTIDE SEQUENCE</scope>
    <source>
        <strain evidence="11">IMI 304802</strain>
    </source>
</reference>
<comment type="similarity">
    <text evidence="2">Belongs to the universal ribosomal protein uS10 family.</text>
</comment>
<keyword evidence="3 11" id="KW-0689">Ribosomal protein</keyword>
<dbReference type="SMART" id="SM01403">
    <property type="entry name" value="Ribosomal_S10"/>
    <property type="match status" value="1"/>
</dbReference>
<dbReference type="GO" id="GO:0003723">
    <property type="term" value="F:RNA binding"/>
    <property type="evidence" value="ECO:0007669"/>
    <property type="project" value="TreeGrafter"/>
</dbReference>